<keyword evidence="2" id="KW-0238">DNA-binding</keyword>
<dbReference type="AlphaFoldDB" id="A0A6I6ISU6"/>
<evidence type="ECO:0000256" key="1">
    <source>
        <dbReference type="ARBA" id="ARBA00023015"/>
    </source>
</evidence>
<dbReference type="Gene3D" id="1.10.10.60">
    <property type="entry name" value="Homeodomain-like"/>
    <property type="match status" value="1"/>
</dbReference>
<feature type="domain" description="HTH araC/xylS-type" evidence="4">
    <location>
        <begin position="209"/>
        <end position="307"/>
    </location>
</feature>
<dbReference type="EMBL" id="CP034348">
    <property type="protein sequence ID" value="QGX98587.1"/>
    <property type="molecule type" value="Genomic_DNA"/>
</dbReference>
<reference evidence="6" key="1">
    <citation type="submission" date="2018-12" db="EMBL/GenBank/DDBJ databases">
        <title>Complete genome sequence of Roseovarius sp. MME-070.</title>
        <authorList>
            <person name="Nam Y.-D."/>
            <person name="Kang J."/>
            <person name="Chung W.-H."/>
            <person name="Park Y.S."/>
        </authorList>
    </citation>
    <scope>NUCLEOTIDE SEQUENCE [LARGE SCALE GENOMIC DNA]</scope>
    <source>
        <strain evidence="6">MME-070</strain>
    </source>
</reference>
<dbReference type="Proteomes" id="UP000428330">
    <property type="component" value="Chromosome"/>
</dbReference>
<dbReference type="GO" id="GO:0003700">
    <property type="term" value="F:DNA-binding transcription factor activity"/>
    <property type="evidence" value="ECO:0007669"/>
    <property type="project" value="InterPro"/>
</dbReference>
<dbReference type="PANTHER" id="PTHR43280:SF32">
    <property type="entry name" value="TRANSCRIPTIONAL REGULATORY PROTEIN"/>
    <property type="match status" value="1"/>
</dbReference>
<keyword evidence="1" id="KW-0805">Transcription regulation</keyword>
<sequence length="319" mass="35155">MVSGKNALLAAYPGGRTLENPIFFLAFSGFTRQCCRNPEIQVTAVPNDKTQYPHVQTITQWAGGRPWQLELQHSCAQHALIWQTRGQTRAIIEGQRRGIGAHNMLALPAGTMFSIELPRQSFGQVCLIPAGGRLLMPDEPTLISIQDVRHQAELSGLLEALQREQSMERPFADEAVFAFGELLTVWLRRAIIQHGKPEAKPSAALRLVRAFAALVERDHTKGQPMSDYAKALGVTPTHLTRVCRQTAGMTAADMLLQRSLHAARSALELGDRPITHIAAELGFNSAAYFSRFVQHHTGASPSALRKFAQSQPRPAMPMN</sequence>
<dbReference type="InterPro" id="IPR009057">
    <property type="entry name" value="Homeodomain-like_sf"/>
</dbReference>
<evidence type="ECO:0000313" key="5">
    <source>
        <dbReference type="EMBL" id="QGX98587.1"/>
    </source>
</evidence>
<proteinExistence type="predicted"/>
<evidence type="ECO:0000313" key="6">
    <source>
        <dbReference type="Proteomes" id="UP000428330"/>
    </source>
</evidence>
<dbReference type="InterPro" id="IPR018060">
    <property type="entry name" value="HTH_AraC"/>
</dbReference>
<dbReference type="PANTHER" id="PTHR43280">
    <property type="entry name" value="ARAC-FAMILY TRANSCRIPTIONAL REGULATOR"/>
    <property type="match status" value="1"/>
</dbReference>
<evidence type="ECO:0000256" key="2">
    <source>
        <dbReference type="ARBA" id="ARBA00023125"/>
    </source>
</evidence>
<protein>
    <submittedName>
        <fullName evidence="5">Helix-turn-helix domain-containing protein</fullName>
    </submittedName>
</protein>
<name>A0A6I6ISU6_9RHOB</name>
<organism evidence="5 6">
    <name type="scientific">Roseovarius faecimaris</name>
    <dbReference type="NCBI Taxonomy" id="2494550"/>
    <lineage>
        <taxon>Bacteria</taxon>
        <taxon>Pseudomonadati</taxon>
        <taxon>Pseudomonadota</taxon>
        <taxon>Alphaproteobacteria</taxon>
        <taxon>Rhodobacterales</taxon>
        <taxon>Roseobacteraceae</taxon>
        <taxon>Roseovarius</taxon>
    </lineage>
</organism>
<gene>
    <name evidence="5" type="ORF">EI983_09970</name>
</gene>
<keyword evidence="3" id="KW-0804">Transcription</keyword>
<dbReference type="GO" id="GO:0043565">
    <property type="term" value="F:sequence-specific DNA binding"/>
    <property type="evidence" value="ECO:0007669"/>
    <property type="project" value="InterPro"/>
</dbReference>
<evidence type="ECO:0000256" key="3">
    <source>
        <dbReference type="ARBA" id="ARBA00023163"/>
    </source>
</evidence>
<dbReference type="OrthoDB" id="9814125at2"/>
<dbReference type="SUPFAM" id="SSF46689">
    <property type="entry name" value="Homeodomain-like"/>
    <property type="match status" value="1"/>
</dbReference>
<dbReference type="PROSITE" id="PS01124">
    <property type="entry name" value="HTH_ARAC_FAMILY_2"/>
    <property type="match status" value="1"/>
</dbReference>
<keyword evidence="6" id="KW-1185">Reference proteome</keyword>
<accession>A0A6I6ISU6</accession>
<dbReference type="Pfam" id="PF12833">
    <property type="entry name" value="HTH_18"/>
    <property type="match status" value="1"/>
</dbReference>
<evidence type="ECO:0000259" key="4">
    <source>
        <dbReference type="PROSITE" id="PS01124"/>
    </source>
</evidence>
<dbReference type="KEGG" id="rom:EI983_09970"/>
<dbReference type="SMART" id="SM00342">
    <property type="entry name" value="HTH_ARAC"/>
    <property type="match status" value="1"/>
</dbReference>